<evidence type="ECO:0000313" key="2">
    <source>
        <dbReference type="Proteomes" id="UP000009326"/>
    </source>
</evidence>
<dbReference type="EMBL" id="CAKC01000049">
    <property type="protein sequence ID" value="CCI87117.1"/>
    <property type="molecule type" value="Genomic_DNA"/>
</dbReference>
<organism evidence="1 2">
    <name type="scientific">Lactobacillus gigeriorum DSM 23908 = CRBIP 24.85</name>
    <dbReference type="NCBI Taxonomy" id="1423751"/>
    <lineage>
        <taxon>Bacteria</taxon>
        <taxon>Bacillati</taxon>
        <taxon>Bacillota</taxon>
        <taxon>Bacilli</taxon>
        <taxon>Lactobacillales</taxon>
        <taxon>Lactobacillaceae</taxon>
        <taxon>Lactobacillus</taxon>
    </lineage>
</organism>
<dbReference type="Proteomes" id="UP000009326">
    <property type="component" value="Unassembled WGS sequence"/>
</dbReference>
<comment type="caution">
    <text evidence="1">The sequence shown here is derived from an EMBL/GenBank/DDBJ whole genome shotgun (WGS) entry which is preliminary data.</text>
</comment>
<evidence type="ECO:0000313" key="1">
    <source>
        <dbReference type="EMBL" id="CCI87117.1"/>
    </source>
</evidence>
<reference evidence="1 2" key="1">
    <citation type="submission" date="2012-06" db="EMBL/GenBank/DDBJ databases">
        <title>Draft genome sequence of Lactobacillus gigeriorum CRBIP 24.85T, isolated from chicken crop.</title>
        <authorList>
            <person name="Cousin S."/>
            <person name="Ma L."/>
            <person name="Creno S."/>
            <person name="Clermont D."/>
            <person name="Loux V."/>
            <person name="Bizet C."/>
            <person name="Bouchier C."/>
        </authorList>
    </citation>
    <scope>NUCLEOTIDE SEQUENCE [LARGE SCALE GENOMIC DNA]</scope>
    <source>
        <strain evidence="2">CRBIP 24.85T</strain>
    </source>
</reference>
<gene>
    <name evidence="1" type="ORF">BN52_02475</name>
</gene>
<accession>I7J2V5</accession>
<proteinExistence type="predicted"/>
<name>I7J2V5_9LACO</name>
<dbReference type="AlphaFoldDB" id="I7J2V5"/>
<protein>
    <submittedName>
        <fullName evidence="1">Uncharacterized protein</fullName>
    </submittedName>
</protein>
<sequence length="49" mass="6074">MQEYHWTPKQWADLSIREKSIVIASIQIRTRDEKRQQKEAERKARRKHI</sequence>